<keyword evidence="5" id="KW-0378">Hydrolase</keyword>
<evidence type="ECO:0000256" key="8">
    <source>
        <dbReference type="ARBA" id="ARBA00023211"/>
    </source>
</evidence>
<dbReference type="Gene3D" id="3.60.40.10">
    <property type="entry name" value="PPM-type phosphatase domain"/>
    <property type="match status" value="1"/>
</dbReference>
<evidence type="ECO:0000256" key="3">
    <source>
        <dbReference type="ARBA" id="ARBA00013081"/>
    </source>
</evidence>
<evidence type="ECO:0000313" key="11">
    <source>
        <dbReference type="Proteomes" id="UP000834106"/>
    </source>
</evidence>
<name>A0AAD2A2N8_9LAMI</name>
<evidence type="ECO:0000259" key="9">
    <source>
        <dbReference type="Pfam" id="PF00481"/>
    </source>
</evidence>
<dbReference type="SUPFAM" id="SSF81606">
    <property type="entry name" value="PP2C-like"/>
    <property type="match status" value="1"/>
</dbReference>
<evidence type="ECO:0000256" key="5">
    <source>
        <dbReference type="ARBA" id="ARBA00022801"/>
    </source>
</evidence>
<keyword evidence="4" id="KW-0479">Metal-binding</keyword>
<organism evidence="10 11">
    <name type="scientific">Fraxinus pennsylvanica</name>
    <dbReference type="NCBI Taxonomy" id="56036"/>
    <lineage>
        <taxon>Eukaryota</taxon>
        <taxon>Viridiplantae</taxon>
        <taxon>Streptophyta</taxon>
        <taxon>Embryophyta</taxon>
        <taxon>Tracheophyta</taxon>
        <taxon>Spermatophyta</taxon>
        <taxon>Magnoliopsida</taxon>
        <taxon>eudicotyledons</taxon>
        <taxon>Gunneridae</taxon>
        <taxon>Pentapetalae</taxon>
        <taxon>asterids</taxon>
        <taxon>lamiids</taxon>
        <taxon>Lamiales</taxon>
        <taxon>Oleaceae</taxon>
        <taxon>Oleeae</taxon>
        <taxon>Fraxinus</taxon>
    </lineage>
</organism>
<keyword evidence="7" id="KW-0904">Protein phosphatase</keyword>
<accession>A0AAD2A2N8</accession>
<gene>
    <name evidence="10" type="ORF">FPE_LOCUS27762</name>
</gene>
<dbReference type="GO" id="GO:0046872">
    <property type="term" value="F:metal ion binding"/>
    <property type="evidence" value="ECO:0007669"/>
    <property type="project" value="UniProtKB-KW"/>
</dbReference>
<sequence>MTKLPLVPITHENRGISSSVPQSPLGINIESIYDEFQEGEDNLLSRVRKIGTCLISSDAISQEVKEDDPVALTSDHFQDTISSQYVSNGTSSLCIRECAVLEANSETIAVVSIDENGDVTHGVKKLVSWESNMKPEIINDLISIEENCEARGIDASKMTFSASLLEVPEEVKTKLNFPPLWGFTSVCGRRLEMEDTVIALPRFLTIPSQLLTDRPIMNVRHQDLKAHFFGVYDGHGGQQVAEYCHKRIHLANRLL</sequence>
<comment type="cofactor">
    <cofactor evidence="2">
        <name>Mg(2+)</name>
        <dbReference type="ChEBI" id="CHEBI:18420"/>
    </cofactor>
</comment>
<dbReference type="Pfam" id="PF00481">
    <property type="entry name" value="PP2C"/>
    <property type="match status" value="1"/>
</dbReference>
<dbReference type="InterPro" id="IPR015655">
    <property type="entry name" value="PP2C"/>
</dbReference>
<evidence type="ECO:0000313" key="10">
    <source>
        <dbReference type="EMBL" id="CAI9780332.1"/>
    </source>
</evidence>
<reference evidence="10" key="1">
    <citation type="submission" date="2023-05" db="EMBL/GenBank/DDBJ databases">
        <authorList>
            <person name="Huff M."/>
        </authorList>
    </citation>
    <scope>NUCLEOTIDE SEQUENCE</scope>
</reference>
<dbReference type="PANTHER" id="PTHR47992">
    <property type="entry name" value="PROTEIN PHOSPHATASE"/>
    <property type="match status" value="1"/>
</dbReference>
<dbReference type="EC" id="3.1.3.16" evidence="3"/>
<protein>
    <recommendedName>
        <fullName evidence="3">protein-serine/threonine phosphatase</fullName>
        <ecNumber evidence="3">3.1.3.16</ecNumber>
    </recommendedName>
</protein>
<evidence type="ECO:0000256" key="1">
    <source>
        <dbReference type="ARBA" id="ARBA00001936"/>
    </source>
</evidence>
<dbReference type="AlphaFoldDB" id="A0AAD2A2N8"/>
<evidence type="ECO:0000256" key="6">
    <source>
        <dbReference type="ARBA" id="ARBA00022842"/>
    </source>
</evidence>
<evidence type="ECO:0000256" key="7">
    <source>
        <dbReference type="ARBA" id="ARBA00022912"/>
    </source>
</evidence>
<evidence type="ECO:0000256" key="2">
    <source>
        <dbReference type="ARBA" id="ARBA00001946"/>
    </source>
</evidence>
<dbReference type="GO" id="GO:0004722">
    <property type="term" value="F:protein serine/threonine phosphatase activity"/>
    <property type="evidence" value="ECO:0007669"/>
    <property type="project" value="UniProtKB-EC"/>
</dbReference>
<dbReference type="InterPro" id="IPR001932">
    <property type="entry name" value="PPM-type_phosphatase-like_dom"/>
</dbReference>
<keyword evidence="8" id="KW-0464">Manganese</keyword>
<dbReference type="InterPro" id="IPR036457">
    <property type="entry name" value="PPM-type-like_dom_sf"/>
</dbReference>
<comment type="cofactor">
    <cofactor evidence="1">
        <name>Mn(2+)</name>
        <dbReference type="ChEBI" id="CHEBI:29035"/>
    </cofactor>
</comment>
<keyword evidence="6" id="KW-0460">Magnesium</keyword>
<evidence type="ECO:0000256" key="4">
    <source>
        <dbReference type="ARBA" id="ARBA00022723"/>
    </source>
</evidence>
<proteinExistence type="predicted"/>
<feature type="domain" description="PPM-type phosphatase" evidence="9">
    <location>
        <begin position="183"/>
        <end position="250"/>
    </location>
</feature>
<dbReference type="Proteomes" id="UP000834106">
    <property type="component" value="Chromosome 17"/>
</dbReference>
<keyword evidence="11" id="KW-1185">Reference proteome</keyword>
<dbReference type="InterPro" id="IPR000222">
    <property type="entry name" value="PP2C_BS"/>
</dbReference>
<dbReference type="EMBL" id="OU503052">
    <property type="protein sequence ID" value="CAI9780332.1"/>
    <property type="molecule type" value="Genomic_DNA"/>
</dbReference>
<dbReference type="PROSITE" id="PS01032">
    <property type="entry name" value="PPM_1"/>
    <property type="match status" value="1"/>
</dbReference>